<dbReference type="Proteomes" id="UP000314986">
    <property type="component" value="Unassembled WGS sequence"/>
</dbReference>
<dbReference type="GO" id="GO:0097729">
    <property type="term" value="C:9+2 motile cilium"/>
    <property type="evidence" value="ECO:0007669"/>
    <property type="project" value="TreeGrafter"/>
</dbReference>
<dbReference type="Pfam" id="PF24771">
    <property type="entry name" value="Ig_CFAP74_1st"/>
    <property type="match status" value="1"/>
</dbReference>
<dbReference type="GO" id="GO:0044458">
    <property type="term" value="P:motile cilium assembly"/>
    <property type="evidence" value="ECO:0007669"/>
    <property type="project" value="TreeGrafter"/>
</dbReference>
<organism evidence="2 3">
    <name type="scientific">Callorhinchus milii</name>
    <name type="common">Ghost shark</name>
    <dbReference type="NCBI Taxonomy" id="7868"/>
    <lineage>
        <taxon>Eukaryota</taxon>
        <taxon>Metazoa</taxon>
        <taxon>Chordata</taxon>
        <taxon>Craniata</taxon>
        <taxon>Vertebrata</taxon>
        <taxon>Chondrichthyes</taxon>
        <taxon>Holocephali</taxon>
        <taxon>Chimaeriformes</taxon>
        <taxon>Callorhinchidae</taxon>
        <taxon>Callorhinchus</taxon>
    </lineage>
</organism>
<proteinExistence type="predicted"/>
<dbReference type="Gene3D" id="2.60.40.10">
    <property type="entry name" value="Immunoglobulins"/>
    <property type="match status" value="2"/>
</dbReference>
<dbReference type="InterPro" id="IPR029676">
    <property type="entry name" value="CFAP221"/>
</dbReference>
<evidence type="ECO:0000313" key="2">
    <source>
        <dbReference type="Ensembl" id="ENSCMIP00000013355.1"/>
    </source>
</evidence>
<dbReference type="Ensembl" id="ENSCMIT00000013647.1">
    <property type="protein sequence ID" value="ENSCMIP00000013355.1"/>
    <property type="gene ID" value="ENSCMIG00000006714.1"/>
</dbReference>
<dbReference type="GeneTree" id="ENSGT00940000165152"/>
<dbReference type="PANTHER" id="PTHR46500:SF1">
    <property type="entry name" value="CILIA- AND FLAGELLA-ASSOCIATED PROTEIN 221"/>
    <property type="match status" value="1"/>
</dbReference>
<evidence type="ECO:0000313" key="3">
    <source>
        <dbReference type="Proteomes" id="UP000314986"/>
    </source>
</evidence>
<reference evidence="3" key="2">
    <citation type="journal article" date="2007" name="PLoS Biol.">
        <title>Survey sequencing and comparative analysis of the elephant shark (Callorhinchus milii) genome.</title>
        <authorList>
            <person name="Venkatesh B."/>
            <person name="Kirkness E.F."/>
            <person name="Loh Y.H."/>
            <person name="Halpern A.L."/>
            <person name="Lee A.P."/>
            <person name="Johnson J."/>
            <person name="Dandona N."/>
            <person name="Viswanathan L.D."/>
            <person name="Tay A."/>
            <person name="Venter J.C."/>
            <person name="Strausberg R.L."/>
            <person name="Brenner S."/>
        </authorList>
    </citation>
    <scope>NUCLEOTIDE SEQUENCE [LARGE SCALE GENOMIC DNA]</scope>
</reference>
<accession>A0A4W3HDE6</accession>
<reference evidence="2" key="4">
    <citation type="submission" date="2025-08" db="UniProtKB">
        <authorList>
            <consortium name="Ensembl"/>
        </authorList>
    </citation>
    <scope>IDENTIFICATION</scope>
</reference>
<feature type="domain" description="Cep192-like" evidence="1">
    <location>
        <begin position="166"/>
        <end position="254"/>
    </location>
</feature>
<dbReference type="AlphaFoldDB" id="A0A4W3HDE6"/>
<dbReference type="InterPro" id="IPR054089">
    <property type="entry name" value="Cep192-like_D3"/>
</dbReference>
<evidence type="ECO:0000259" key="1">
    <source>
        <dbReference type="Pfam" id="PF22067"/>
    </source>
</evidence>
<dbReference type="InterPro" id="IPR013783">
    <property type="entry name" value="Ig-like_fold"/>
</dbReference>
<dbReference type="OMA" id="YECIFTG"/>
<dbReference type="GO" id="GO:0003341">
    <property type="term" value="P:cilium movement"/>
    <property type="evidence" value="ECO:0007669"/>
    <property type="project" value="InterPro"/>
</dbReference>
<keyword evidence="3" id="KW-1185">Reference proteome</keyword>
<reference evidence="3" key="1">
    <citation type="journal article" date="2006" name="Science">
        <title>Ancient noncoding elements conserved in the human genome.</title>
        <authorList>
            <person name="Venkatesh B."/>
            <person name="Kirkness E.F."/>
            <person name="Loh Y.H."/>
            <person name="Halpern A.L."/>
            <person name="Lee A.P."/>
            <person name="Johnson J."/>
            <person name="Dandona N."/>
            <person name="Viswanathan L.D."/>
            <person name="Tay A."/>
            <person name="Venter J.C."/>
            <person name="Strausberg R.L."/>
            <person name="Brenner S."/>
        </authorList>
    </citation>
    <scope>NUCLEOTIDE SEQUENCE [LARGE SCALE GENOMIC DNA]</scope>
</reference>
<dbReference type="Pfam" id="PF22067">
    <property type="entry name" value="Cep192_D3"/>
    <property type="match status" value="1"/>
</dbReference>
<dbReference type="PANTHER" id="PTHR46500">
    <property type="entry name" value="CILIA- AND FLAGELLA-ASSOCIATED PROTEIN 221"/>
    <property type="match status" value="1"/>
</dbReference>
<reference evidence="3" key="3">
    <citation type="journal article" date="2014" name="Nature">
        <title>Elephant shark genome provides unique insights into gnathostome evolution.</title>
        <authorList>
            <consortium name="International Elephant Shark Genome Sequencing Consortium"/>
            <person name="Venkatesh B."/>
            <person name="Lee A.P."/>
            <person name="Ravi V."/>
            <person name="Maurya A.K."/>
            <person name="Lian M.M."/>
            <person name="Swann J.B."/>
            <person name="Ohta Y."/>
            <person name="Flajnik M.F."/>
            <person name="Sutoh Y."/>
            <person name="Kasahara M."/>
            <person name="Hoon S."/>
            <person name="Gangu V."/>
            <person name="Roy S.W."/>
            <person name="Irimia M."/>
            <person name="Korzh V."/>
            <person name="Kondrychyn I."/>
            <person name="Lim Z.W."/>
            <person name="Tay B.H."/>
            <person name="Tohari S."/>
            <person name="Kong K.W."/>
            <person name="Ho S."/>
            <person name="Lorente-Galdos B."/>
            <person name="Quilez J."/>
            <person name="Marques-Bonet T."/>
            <person name="Raney B.J."/>
            <person name="Ingham P.W."/>
            <person name="Tay A."/>
            <person name="Hillier L.W."/>
            <person name="Minx P."/>
            <person name="Boehm T."/>
            <person name="Wilson R.K."/>
            <person name="Brenner S."/>
            <person name="Warren W.C."/>
        </authorList>
    </citation>
    <scope>NUCLEOTIDE SEQUENCE [LARGE SCALE GENOMIC DNA]</scope>
</reference>
<dbReference type="InParanoid" id="A0A4W3HDE6"/>
<name>A0A4W3HDE6_CALMI</name>
<sequence length="262" mass="29635">MEVENNSTFHLSNHNVTLGKQTILPQDRMVEEPKRGNVPNHLLETKVYATMMRNKVIQAQPPVLHFGGYEIGKPHQQTLKLINISSAVINVHIIPPQTKYFQIKYSKRKCLVPGMSCTVAVNFCPDEWRYYYDCIRIHCMGDDTLLVPVHSYPVANIANFPPYLNLTNVPVGQRKDTVIPLRCSCPVDFEFHLNCLELHHAFTIKPKRGIIPANGEVNIVVTYSPSEYSTAQIRVQLIISQFNSKPYNCVITGTSSPGLAFK</sequence>
<dbReference type="STRING" id="7868.ENSCMIP00000013355"/>
<reference evidence="2" key="5">
    <citation type="submission" date="2025-09" db="UniProtKB">
        <authorList>
            <consortium name="Ensembl"/>
        </authorList>
    </citation>
    <scope>IDENTIFICATION</scope>
</reference>
<protein>
    <recommendedName>
        <fullName evidence="1">Cep192-like domain-containing protein</fullName>
    </recommendedName>
</protein>